<dbReference type="Gene3D" id="3.10.450.50">
    <property type="match status" value="1"/>
</dbReference>
<dbReference type="SUPFAM" id="SSF54427">
    <property type="entry name" value="NTF2-like"/>
    <property type="match status" value="1"/>
</dbReference>
<accession>A0ABU5SJ53</accession>
<dbReference type="InterPro" id="IPR037401">
    <property type="entry name" value="SnoaL-like"/>
</dbReference>
<dbReference type="InterPro" id="IPR032710">
    <property type="entry name" value="NTF2-like_dom_sf"/>
</dbReference>
<dbReference type="Proteomes" id="UP001302222">
    <property type="component" value="Unassembled WGS sequence"/>
</dbReference>
<evidence type="ECO:0000313" key="3">
    <source>
        <dbReference type="EMBL" id="MEA5427333.1"/>
    </source>
</evidence>
<keyword evidence="4" id="KW-1185">Reference proteome</keyword>
<feature type="signal peptide" evidence="1">
    <location>
        <begin position="1"/>
        <end position="20"/>
    </location>
</feature>
<evidence type="ECO:0000313" key="4">
    <source>
        <dbReference type="Proteomes" id="UP001302222"/>
    </source>
</evidence>
<gene>
    <name evidence="3" type="ORF">VB798_12140</name>
</gene>
<reference evidence="3 4" key="1">
    <citation type="submission" date="2023-12" db="EMBL/GenBank/DDBJ databases">
        <title>Novel species of the genus Arcicella isolated from rivers.</title>
        <authorList>
            <person name="Lu H."/>
        </authorList>
    </citation>
    <scope>NUCLEOTIDE SEQUENCE [LARGE SCALE GENOMIC DNA]</scope>
    <source>
        <strain evidence="3 4">DC25W</strain>
    </source>
</reference>
<protein>
    <submittedName>
        <fullName evidence="3">Nuclear transport factor 2 family protein</fullName>
    </submittedName>
</protein>
<organism evidence="3 4">
    <name type="scientific">Arcicella lustrica</name>
    <dbReference type="NCBI Taxonomy" id="2984196"/>
    <lineage>
        <taxon>Bacteria</taxon>
        <taxon>Pseudomonadati</taxon>
        <taxon>Bacteroidota</taxon>
        <taxon>Cytophagia</taxon>
        <taxon>Cytophagales</taxon>
        <taxon>Flectobacillaceae</taxon>
        <taxon>Arcicella</taxon>
    </lineage>
</organism>
<dbReference type="EMBL" id="JAYGIM010000008">
    <property type="protein sequence ID" value="MEA5427333.1"/>
    <property type="molecule type" value="Genomic_DNA"/>
</dbReference>
<feature type="domain" description="SnoaL-like" evidence="2">
    <location>
        <begin position="36"/>
        <end position="150"/>
    </location>
</feature>
<evidence type="ECO:0000259" key="2">
    <source>
        <dbReference type="Pfam" id="PF13474"/>
    </source>
</evidence>
<dbReference type="Pfam" id="PF13474">
    <property type="entry name" value="SnoaL_3"/>
    <property type="match status" value="1"/>
</dbReference>
<feature type="chain" id="PRO_5046119084" evidence="1">
    <location>
        <begin position="21"/>
        <end position="158"/>
    </location>
</feature>
<sequence length="158" mass="17735">MKKTALIFFMFGLTSSCKQANTLSNNEKKLIKQEAKQMLDNYYNDIRQKGLLAELDYLDNSADFFWVPPGYSNAITYDSVVSVLKQNAPQFKSIDNSFKSLQIFPLNNQLASYTGKLIATMTDTSGKVTNIHLIETGVIVKRTNGWKLLNGQTAILNP</sequence>
<dbReference type="PROSITE" id="PS51257">
    <property type="entry name" value="PROKAR_LIPOPROTEIN"/>
    <property type="match status" value="1"/>
</dbReference>
<comment type="caution">
    <text evidence="3">The sequence shown here is derived from an EMBL/GenBank/DDBJ whole genome shotgun (WGS) entry which is preliminary data.</text>
</comment>
<evidence type="ECO:0000256" key="1">
    <source>
        <dbReference type="SAM" id="SignalP"/>
    </source>
</evidence>
<name>A0ABU5SJ53_9BACT</name>
<proteinExistence type="predicted"/>
<keyword evidence="1" id="KW-0732">Signal</keyword>
<dbReference type="RefSeq" id="WP_323258736.1">
    <property type="nucleotide sequence ID" value="NZ_JAYGIM010000008.1"/>
</dbReference>